<comment type="subunit">
    <text evidence="3">Monomer. Associates with 30S ribosomal subunit, binds 16S rRNA.</text>
</comment>
<dbReference type="Pfam" id="PF03193">
    <property type="entry name" value="RsgA_GTPase"/>
    <property type="match status" value="1"/>
</dbReference>
<evidence type="ECO:0000256" key="2">
    <source>
        <dbReference type="ARBA" id="ARBA00023134"/>
    </source>
</evidence>
<dbReference type="PROSITE" id="PS50936">
    <property type="entry name" value="ENGC_GTPASE"/>
    <property type="match status" value="1"/>
</dbReference>
<comment type="subcellular location">
    <subcellularLocation>
        <location evidence="3">Cytoplasm</location>
    </subcellularLocation>
</comment>
<dbReference type="Gene3D" id="3.40.50.300">
    <property type="entry name" value="P-loop containing nucleotide triphosphate hydrolases"/>
    <property type="match status" value="1"/>
</dbReference>
<protein>
    <recommendedName>
        <fullName evidence="3">Small ribosomal subunit biogenesis GTPase RsgA</fullName>
        <ecNumber evidence="3">3.6.1.-</ecNumber>
    </recommendedName>
</protein>
<evidence type="ECO:0000313" key="7">
    <source>
        <dbReference type="EMBL" id="WGW10513.1"/>
    </source>
</evidence>
<feature type="binding site" evidence="3">
    <location>
        <begin position="162"/>
        <end position="165"/>
    </location>
    <ligand>
        <name>GTP</name>
        <dbReference type="ChEBI" id="CHEBI:37565"/>
    </ligand>
</feature>
<dbReference type="InterPro" id="IPR030378">
    <property type="entry name" value="G_CP_dom"/>
</dbReference>
<sequence length="350" mass="37564">MSPKRTYSESDVRIRPNSKGSRPRTKDRPRYDEAIQARVITVDRGRYTTLVDQGTETERAVIAVRARELRRTPVVVGDRVDLVGDVSGATDALARLVRIRERATLLRRSADDGDSTERVLVANADQLVIVTAAADPEPRPRFIDRSLAAAFNAGMDALIVVTKTDLAGADALARLYDAIDVAVLATSLPPEDAEGDVAAVGVEEVRRRLQGKTSVLIGHSGVGKSTLINALVPEARRATGVVNAVTGRGRHTSSSAIGLRLPDDEHGWVVDTPGVRSFGLAHVTPETLLAAFTDLVPASADCPRGCLHHENSPRCQLDSWVQAGNAGARGQERLDSFRRLLSGVEQQPGA</sequence>
<dbReference type="Proteomes" id="UP001209083">
    <property type="component" value="Chromosome"/>
</dbReference>
<evidence type="ECO:0000259" key="6">
    <source>
        <dbReference type="PROSITE" id="PS51721"/>
    </source>
</evidence>
<keyword evidence="3" id="KW-0963">Cytoplasm</keyword>
<name>A0ABY8QNH2_9MICO</name>
<evidence type="ECO:0000313" key="8">
    <source>
        <dbReference type="Proteomes" id="UP001209083"/>
    </source>
</evidence>
<feature type="domain" description="EngC GTPase" evidence="5">
    <location>
        <begin position="122"/>
        <end position="276"/>
    </location>
</feature>
<dbReference type="PROSITE" id="PS51721">
    <property type="entry name" value="G_CP"/>
    <property type="match status" value="1"/>
</dbReference>
<keyword evidence="3" id="KW-0699">rRNA-binding</keyword>
<organism evidence="7 8">
    <name type="scientific">Saxibacter everestensis</name>
    <dbReference type="NCBI Taxonomy" id="2909229"/>
    <lineage>
        <taxon>Bacteria</taxon>
        <taxon>Bacillati</taxon>
        <taxon>Actinomycetota</taxon>
        <taxon>Actinomycetes</taxon>
        <taxon>Micrococcales</taxon>
        <taxon>Brevibacteriaceae</taxon>
        <taxon>Saxibacter</taxon>
    </lineage>
</organism>
<keyword evidence="8" id="KW-1185">Reference proteome</keyword>
<keyword evidence="3" id="KW-0694">RNA-binding</keyword>
<dbReference type="NCBIfam" id="TIGR00157">
    <property type="entry name" value="ribosome small subunit-dependent GTPase A"/>
    <property type="match status" value="1"/>
</dbReference>
<proteinExistence type="inferred from homology"/>
<feature type="domain" description="CP-type G" evidence="6">
    <location>
        <begin position="113"/>
        <end position="278"/>
    </location>
</feature>
<evidence type="ECO:0000259" key="5">
    <source>
        <dbReference type="PROSITE" id="PS50936"/>
    </source>
</evidence>
<keyword evidence="2 3" id="KW-0342">GTP-binding</keyword>
<dbReference type="InterPro" id="IPR004881">
    <property type="entry name" value="Ribosome_biogen_GTPase_RsgA"/>
</dbReference>
<dbReference type="InterPro" id="IPR027417">
    <property type="entry name" value="P-loop_NTPase"/>
</dbReference>
<feature type="binding site" evidence="3">
    <location>
        <begin position="218"/>
        <end position="226"/>
    </location>
    <ligand>
        <name>GTP</name>
        <dbReference type="ChEBI" id="CHEBI:37565"/>
    </ligand>
</feature>
<dbReference type="PANTHER" id="PTHR32120">
    <property type="entry name" value="SMALL RIBOSOMAL SUBUNIT BIOGENESIS GTPASE RSGA"/>
    <property type="match status" value="1"/>
</dbReference>
<gene>
    <name evidence="3 7" type="primary">rsgA</name>
    <name evidence="7" type="ORF">LWF01_10190</name>
</gene>
<evidence type="ECO:0000256" key="1">
    <source>
        <dbReference type="ARBA" id="ARBA00022741"/>
    </source>
</evidence>
<keyword evidence="3" id="KW-0378">Hydrolase</keyword>
<comment type="similarity">
    <text evidence="3">Belongs to the TRAFAC class YlqF/YawG GTPase family. RsgA subfamily.</text>
</comment>
<feature type="compositionally biased region" description="Basic and acidic residues" evidence="4">
    <location>
        <begin position="1"/>
        <end position="14"/>
    </location>
</feature>
<dbReference type="EC" id="3.6.1.-" evidence="3"/>
<reference evidence="7 8" key="1">
    <citation type="submission" date="2023-05" db="EMBL/GenBank/DDBJ databases">
        <title>Lithophilousrod everest ZFBP1038 complete genpme.</title>
        <authorList>
            <person name="Tian M."/>
        </authorList>
    </citation>
    <scope>NUCLEOTIDE SEQUENCE [LARGE SCALE GENOMIC DNA]</scope>
    <source>
        <strain evidence="7 8">ZFBP1038</strain>
    </source>
</reference>
<comment type="caution">
    <text evidence="3">Lacks conserved residue(s) required for the propagation of feature annotation.</text>
</comment>
<dbReference type="InterPro" id="IPR010914">
    <property type="entry name" value="RsgA_GTPase_dom"/>
</dbReference>
<dbReference type="EMBL" id="CP090958">
    <property type="protein sequence ID" value="WGW10513.1"/>
    <property type="molecule type" value="Genomic_DNA"/>
</dbReference>
<evidence type="ECO:0000256" key="4">
    <source>
        <dbReference type="SAM" id="MobiDB-lite"/>
    </source>
</evidence>
<dbReference type="RefSeq" id="WP_349637292.1">
    <property type="nucleotide sequence ID" value="NZ_CP090958.1"/>
</dbReference>
<evidence type="ECO:0000256" key="3">
    <source>
        <dbReference type="HAMAP-Rule" id="MF_01820"/>
    </source>
</evidence>
<dbReference type="HAMAP" id="MF_01820">
    <property type="entry name" value="GTPase_RsgA"/>
    <property type="match status" value="1"/>
</dbReference>
<accession>A0ABY8QNH2</accession>
<feature type="region of interest" description="Disordered" evidence="4">
    <location>
        <begin position="1"/>
        <end position="31"/>
    </location>
</feature>
<dbReference type="CDD" id="cd01854">
    <property type="entry name" value="YjeQ_EngC"/>
    <property type="match status" value="1"/>
</dbReference>
<keyword evidence="1 3" id="KW-0547">Nucleotide-binding</keyword>
<dbReference type="SUPFAM" id="SSF52540">
    <property type="entry name" value="P-loop containing nucleoside triphosphate hydrolases"/>
    <property type="match status" value="1"/>
</dbReference>
<dbReference type="PANTHER" id="PTHR32120:SF11">
    <property type="entry name" value="SMALL RIBOSOMAL SUBUNIT BIOGENESIS GTPASE RSGA 1, MITOCHONDRIAL-RELATED"/>
    <property type="match status" value="1"/>
</dbReference>
<comment type="function">
    <text evidence="3">One of several proteins that assist in the late maturation steps of the functional core of the 30S ribosomal subunit. Helps release RbfA from mature subunits. May play a role in the assembly of ribosomal proteins into the subunit. Circularly permuted GTPase that catalyzes slow GTP hydrolysis, GTPase activity is stimulated by the 30S ribosomal subunit.</text>
</comment>
<keyword evidence="3" id="KW-0690">Ribosome biogenesis</keyword>
<dbReference type="Gene3D" id="1.10.40.50">
    <property type="entry name" value="Probable gtpase engc, domain 3"/>
    <property type="match status" value="1"/>
</dbReference>